<evidence type="ECO:0000313" key="1">
    <source>
        <dbReference type="EMBL" id="TWT86049.1"/>
    </source>
</evidence>
<dbReference type="InterPro" id="IPR012657">
    <property type="entry name" value="23S_rRNA-intervening_sequence"/>
</dbReference>
<gene>
    <name evidence="1" type="ORF">Pla100_62580</name>
</gene>
<name>A0A5C5ZF27_9BACT</name>
<dbReference type="SUPFAM" id="SSF158446">
    <property type="entry name" value="IVS-encoded protein-like"/>
    <property type="match status" value="1"/>
</dbReference>
<dbReference type="RefSeq" id="WP_146582988.1">
    <property type="nucleotide sequence ID" value="NZ_SJPM01000047.1"/>
</dbReference>
<dbReference type="PANTHER" id="PTHR38471:SF2">
    <property type="entry name" value="FOUR HELIX BUNDLE PROTEIN"/>
    <property type="match status" value="1"/>
</dbReference>
<reference evidence="1 2" key="1">
    <citation type="submission" date="2019-02" db="EMBL/GenBank/DDBJ databases">
        <title>Deep-cultivation of Planctomycetes and their phenomic and genomic characterization uncovers novel biology.</title>
        <authorList>
            <person name="Wiegand S."/>
            <person name="Jogler M."/>
            <person name="Boedeker C."/>
            <person name="Pinto D."/>
            <person name="Vollmers J."/>
            <person name="Rivas-Marin E."/>
            <person name="Kohn T."/>
            <person name="Peeters S.H."/>
            <person name="Heuer A."/>
            <person name="Rast P."/>
            <person name="Oberbeckmann S."/>
            <person name="Bunk B."/>
            <person name="Jeske O."/>
            <person name="Meyerdierks A."/>
            <person name="Storesund J.E."/>
            <person name="Kallscheuer N."/>
            <person name="Luecker S."/>
            <person name="Lage O.M."/>
            <person name="Pohl T."/>
            <person name="Merkel B.J."/>
            <person name="Hornburger P."/>
            <person name="Mueller R.-W."/>
            <person name="Bruemmer F."/>
            <person name="Labrenz M."/>
            <person name="Spormann A.M."/>
            <person name="Op Den Camp H."/>
            <person name="Overmann J."/>
            <person name="Amann R."/>
            <person name="Jetten M.S.M."/>
            <person name="Mascher T."/>
            <person name="Medema M.H."/>
            <person name="Devos D.P."/>
            <person name="Kaster A.-K."/>
            <person name="Ovreas L."/>
            <person name="Rohde M."/>
            <person name="Galperin M.Y."/>
            <person name="Jogler C."/>
        </authorList>
    </citation>
    <scope>NUCLEOTIDE SEQUENCE [LARGE SCALE GENOMIC DNA]</scope>
    <source>
        <strain evidence="1 2">Pla100</strain>
    </source>
</reference>
<dbReference type="OrthoDB" id="276165at2"/>
<keyword evidence="2" id="KW-1185">Reference proteome</keyword>
<comment type="caution">
    <text evidence="1">The sequence shown here is derived from an EMBL/GenBank/DDBJ whole genome shotgun (WGS) entry which is preliminary data.</text>
</comment>
<organism evidence="1 2">
    <name type="scientific">Neorhodopirellula pilleata</name>
    <dbReference type="NCBI Taxonomy" id="2714738"/>
    <lineage>
        <taxon>Bacteria</taxon>
        <taxon>Pseudomonadati</taxon>
        <taxon>Planctomycetota</taxon>
        <taxon>Planctomycetia</taxon>
        <taxon>Pirellulales</taxon>
        <taxon>Pirellulaceae</taxon>
        <taxon>Neorhodopirellula</taxon>
    </lineage>
</organism>
<dbReference type="PANTHER" id="PTHR38471">
    <property type="entry name" value="FOUR HELIX BUNDLE PROTEIN"/>
    <property type="match status" value="1"/>
</dbReference>
<dbReference type="Gene3D" id="1.20.1440.60">
    <property type="entry name" value="23S rRNA-intervening sequence"/>
    <property type="match status" value="1"/>
</dbReference>
<dbReference type="EMBL" id="SJPM01000047">
    <property type="protein sequence ID" value="TWT86049.1"/>
    <property type="molecule type" value="Genomic_DNA"/>
</dbReference>
<dbReference type="NCBIfam" id="TIGR02436">
    <property type="entry name" value="four helix bundle protein"/>
    <property type="match status" value="1"/>
</dbReference>
<dbReference type="InterPro" id="IPR036583">
    <property type="entry name" value="23S_rRNA_IVS_sf"/>
</dbReference>
<accession>A0A5C5ZF27</accession>
<proteinExistence type="predicted"/>
<dbReference type="Pfam" id="PF05635">
    <property type="entry name" value="23S_rRNA_IVP"/>
    <property type="match status" value="1"/>
</dbReference>
<protein>
    <recommendedName>
        <fullName evidence="3">Four helix bundle protein</fullName>
    </recommendedName>
</protein>
<sequence length="132" mass="14458">MRTLSHESLTVYQRSIEFVAWASGLCEANQRITGEIQGQFKRAFISIPLNIAEGSGKQSGKDQCRFYDMARGSALECGACLDVMIAMQLLSPETIRPGKALLIEIVAMLTALAKSVAPNQTREDSESYNSPQ</sequence>
<evidence type="ECO:0000313" key="2">
    <source>
        <dbReference type="Proteomes" id="UP000316213"/>
    </source>
</evidence>
<dbReference type="AlphaFoldDB" id="A0A5C5ZF27"/>
<evidence type="ECO:0008006" key="3">
    <source>
        <dbReference type="Google" id="ProtNLM"/>
    </source>
</evidence>
<dbReference type="Proteomes" id="UP000316213">
    <property type="component" value="Unassembled WGS sequence"/>
</dbReference>